<reference evidence="2" key="1">
    <citation type="submission" date="2024-06" db="EMBL/GenBank/DDBJ databases">
        <authorList>
            <person name="Sun Y."/>
        </authorList>
    </citation>
    <scope>NUCLEOTIDE SEQUENCE</scope>
    <source>
        <strain evidence="2">IGA1.0</strain>
    </source>
</reference>
<dbReference type="RefSeq" id="WP_157582207.1">
    <property type="nucleotide sequence ID" value="NZ_CP157948.1"/>
</dbReference>
<gene>
    <name evidence="2" type="ORF">ABNK63_01120</name>
</gene>
<feature type="compositionally biased region" description="Basic and acidic residues" evidence="1">
    <location>
        <begin position="129"/>
        <end position="139"/>
    </location>
</feature>
<evidence type="ECO:0000313" key="2">
    <source>
        <dbReference type="EMBL" id="XBS90275.1"/>
    </source>
</evidence>
<evidence type="ECO:0000256" key="1">
    <source>
        <dbReference type="SAM" id="MobiDB-lite"/>
    </source>
</evidence>
<proteinExistence type="predicted"/>
<accession>A0AAU7QL02</accession>
<organism evidence="2">
    <name type="scientific">Rhodanobacter sp. IGA1.0</name>
    <dbReference type="NCBI Taxonomy" id="3158582"/>
    <lineage>
        <taxon>Bacteria</taxon>
        <taxon>Pseudomonadati</taxon>
        <taxon>Pseudomonadota</taxon>
        <taxon>Gammaproteobacteria</taxon>
        <taxon>Lysobacterales</taxon>
        <taxon>Rhodanobacteraceae</taxon>
        <taxon>Rhodanobacter</taxon>
    </lineage>
</organism>
<sequence>MKSELACMVCGAILTGRQRRFCSRVCKNRDTNHRHQSYSSQQSRGLLRKRQLVESAGGCCVRCGYRANLAALTWHHGKHARKSFNLDLRALSNRSMAEVEGELTKCILLCANCHAEEHHPEMATTNRASRKDNGRMRGR</sequence>
<protein>
    <recommendedName>
        <fullName evidence="3">HNH endonuclease</fullName>
    </recommendedName>
</protein>
<dbReference type="EMBL" id="CP157948">
    <property type="protein sequence ID" value="XBS90275.1"/>
    <property type="molecule type" value="Genomic_DNA"/>
</dbReference>
<feature type="region of interest" description="Disordered" evidence="1">
    <location>
        <begin position="120"/>
        <end position="139"/>
    </location>
</feature>
<dbReference type="AlphaFoldDB" id="A0AAU7QL02"/>
<evidence type="ECO:0008006" key="3">
    <source>
        <dbReference type="Google" id="ProtNLM"/>
    </source>
</evidence>
<name>A0AAU7QL02_9GAMM</name>